<feature type="transmembrane region" description="Helical" evidence="13">
    <location>
        <begin position="131"/>
        <end position="152"/>
    </location>
</feature>
<dbReference type="AlphaFoldDB" id="A0A3M7Q987"/>
<dbReference type="SUPFAM" id="SSF81324">
    <property type="entry name" value="Voltage-gated potassium channels"/>
    <property type="match status" value="1"/>
</dbReference>
<evidence type="ECO:0000313" key="15">
    <source>
        <dbReference type="EMBL" id="RNA07724.1"/>
    </source>
</evidence>
<keyword evidence="16" id="KW-1185">Reference proteome</keyword>
<dbReference type="EMBL" id="REGN01006952">
    <property type="protein sequence ID" value="RNA07724.1"/>
    <property type="molecule type" value="Genomic_DNA"/>
</dbReference>
<comment type="subcellular location">
    <subcellularLocation>
        <location evidence="1">Cell membrane</location>
        <topology evidence="1">Multi-pass membrane protein</topology>
    </subcellularLocation>
</comment>
<dbReference type="PANTHER" id="PTHR11537">
    <property type="entry name" value="VOLTAGE-GATED POTASSIUM CHANNEL"/>
    <property type="match status" value="1"/>
</dbReference>
<dbReference type="InterPro" id="IPR005821">
    <property type="entry name" value="Ion_trans_dom"/>
</dbReference>
<dbReference type="PANTHER" id="PTHR11537:SF254">
    <property type="entry name" value="POTASSIUM VOLTAGE-GATED CHANNEL PROTEIN SHAB"/>
    <property type="match status" value="1"/>
</dbReference>
<feature type="transmembrane region" description="Helical" evidence="13">
    <location>
        <begin position="352"/>
        <end position="372"/>
    </location>
</feature>
<feature type="transmembrane region" description="Helical" evidence="13">
    <location>
        <begin position="172"/>
        <end position="194"/>
    </location>
</feature>
<keyword evidence="5 13" id="KW-0812">Transmembrane</keyword>
<dbReference type="FunFam" id="1.10.287.70:FF:000005">
    <property type="entry name" value="potassium voltage-gated channel subfamily G member 1"/>
    <property type="match status" value="1"/>
</dbReference>
<evidence type="ECO:0000256" key="7">
    <source>
        <dbReference type="ARBA" id="ARBA00022882"/>
    </source>
</evidence>
<dbReference type="InterPro" id="IPR028325">
    <property type="entry name" value="VG_K_chnl"/>
</dbReference>
<evidence type="ECO:0000256" key="3">
    <source>
        <dbReference type="ARBA" id="ARBA00022475"/>
    </source>
</evidence>
<feature type="transmembrane region" description="Helical" evidence="13">
    <location>
        <begin position="321"/>
        <end position="340"/>
    </location>
</feature>
<evidence type="ECO:0000256" key="10">
    <source>
        <dbReference type="ARBA" id="ARBA00023065"/>
    </source>
</evidence>
<evidence type="ECO:0000256" key="5">
    <source>
        <dbReference type="ARBA" id="ARBA00022692"/>
    </source>
</evidence>
<organism evidence="15 16">
    <name type="scientific">Brachionus plicatilis</name>
    <name type="common">Marine rotifer</name>
    <name type="synonym">Brachionus muelleri</name>
    <dbReference type="NCBI Taxonomy" id="10195"/>
    <lineage>
        <taxon>Eukaryota</taxon>
        <taxon>Metazoa</taxon>
        <taxon>Spiralia</taxon>
        <taxon>Gnathifera</taxon>
        <taxon>Rotifera</taxon>
        <taxon>Eurotatoria</taxon>
        <taxon>Monogononta</taxon>
        <taxon>Pseudotrocha</taxon>
        <taxon>Ploima</taxon>
        <taxon>Brachionidae</taxon>
        <taxon>Brachionus</taxon>
    </lineage>
</organism>
<protein>
    <submittedName>
        <fullName evidence="15">Shaker-related potassium channel tsha2-like</fullName>
    </submittedName>
</protein>
<feature type="domain" description="Ion transport" evidence="14">
    <location>
        <begin position="130"/>
        <end position="381"/>
    </location>
</feature>
<dbReference type="Pfam" id="PF00520">
    <property type="entry name" value="Ion_trans"/>
    <property type="match status" value="1"/>
</dbReference>
<keyword evidence="9 13" id="KW-1133">Transmembrane helix</keyword>
<evidence type="ECO:0000256" key="11">
    <source>
        <dbReference type="ARBA" id="ARBA00023136"/>
    </source>
</evidence>
<name>A0A3M7Q987_BRAPC</name>
<dbReference type="GO" id="GO:0001508">
    <property type="term" value="P:action potential"/>
    <property type="evidence" value="ECO:0007669"/>
    <property type="project" value="TreeGrafter"/>
</dbReference>
<keyword evidence="11 13" id="KW-0472">Membrane</keyword>
<dbReference type="GO" id="GO:0008076">
    <property type="term" value="C:voltage-gated potassium channel complex"/>
    <property type="evidence" value="ECO:0007669"/>
    <property type="project" value="InterPro"/>
</dbReference>
<dbReference type="PRINTS" id="PR01494">
    <property type="entry name" value="KV9CHANNEL"/>
</dbReference>
<dbReference type="InterPro" id="IPR027359">
    <property type="entry name" value="Volt_channel_dom_sf"/>
</dbReference>
<evidence type="ECO:0000256" key="9">
    <source>
        <dbReference type="ARBA" id="ARBA00022989"/>
    </source>
</evidence>
<dbReference type="GO" id="GO:0005249">
    <property type="term" value="F:voltage-gated potassium channel activity"/>
    <property type="evidence" value="ECO:0007669"/>
    <property type="project" value="InterPro"/>
</dbReference>
<dbReference type="STRING" id="10195.A0A3M7Q987"/>
<dbReference type="OrthoDB" id="415460at2759"/>
<keyword evidence="3" id="KW-1003">Cell membrane</keyword>
<keyword evidence="6" id="KW-0631">Potassium channel</keyword>
<keyword evidence="12 15" id="KW-0407">Ion channel</keyword>
<keyword evidence="10" id="KW-0406">Ion transport</keyword>
<dbReference type="InterPro" id="IPR003971">
    <property type="entry name" value="K_chnl_volt-dep_Kv5/Kv9"/>
</dbReference>
<evidence type="ECO:0000256" key="6">
    <source>
        <dbReference type="ARBA" id="ARBA00022826"/>
    </source>
</evidence>
<feature type="transmembrane region" description="Helical" evidence="13">
    <location>
        <begin position="206"/>
        <end position="224"/>
    </location>
</feature>
<evidence type="ECO:0000256" key="12">
    <source>
        <dbReference type="ARBA" id="ARBA00023303"/>
    </source>
</evidence>
<dbReference type="PRINTS" id="PR01491">
    <property type="entry name" value="KVCHANNEL"/>
</dbReference>
<proteinExistence type="predicted"/>
<evidence type="ECO:0000259" key="14">
    <source>
        <dbReference type="Pfam" id="PF00520"/>
    </source>
</evidence>
<keyword evidence="4" id="KW-0633">Potassium transport</keyword>
<reference evidence="15 16" key="1">
    <citation type="journal article" date="2018" name="Sci. Rep.">
        <title>Genomic signatures of local adaptation to the degree of environmental predictability in rotifers.</title>
        <authorList>
            <person name="Franch-Gras L."/>
            <person name="Hahn C."/>
            <person name="Garcia-Roger E.M."/>
            <person name="Carmona M.J."/>
            <person name="Serra M."/>
            <person name="Gomez A."/>
        </authorList>
    </citation>
    <scope>NUCLEOTIDE SEQUENCE [LARGE SCALE GENOMIC DNA]</scope>
    <source>
        <strain evidence="15">HYR1</strain>
    </source>
</reference>
<evidence type="ECO:0000256" key="4">
    <source>
        <dbReference type="ARBA" id="ARBA00022538"/>
    </source>
</evidence>
<evidence type="ECO:0000313" key="16">
    <source>
        <dbReference type="Proteomes" id="UP000276133"/>
    </source>
</evidence>
<feature type="non-terminal residue" evidence="15">
    <location>
        <position position="1"/>
    </location>
</feature>
<dbReference type="Gene3D" id="1.20.120.350">
    <property type="entry name" value="Voltage-gated potassium channels. Chain C"/>
    <property type="match status" value="1"/>
</dbReference>
<dbReference type="Proteomes" id="UP000276133">
    <property type="component" value="Unassembled WGS sequence"/>
</dbReference>
<sequence>IIQFYQTRGILDIPYFVPIDVFYEELKFFKIDSYLDCNTKCDELLLLTALKHEIKIIKQNFKNSNSEHQLTEDKKSKIKNLRTRFHKFNYYIKGDEELNIEDAANLPKNKYQLALWTLMEKPNSSTLGRMLAFFGLIVVILSVIVMCMETVVDSQTRSGTYEDTIEIEERNIVFFVLEFFCNSVFTIEFCLRFIASPKKLKFLKNFLNFVDIIAVVPFWTVLIVNNHNFLRLLKLEDDIELKKRNSNQYALSVLRILRLTRVLRVLKLSRHIQILNVMGKILYECIYEIILLLTFLTINIIIFSSLIYYIELDTLGEKSPFISIPHSFWWAIISFTTIGYGDLIPQSTVGKVFGSIFIVCGILIALLPVPILSCKFEKIYKECSYENRKDYED</sequence>
<evidence type="ECO:0000256" key="8">
    <source>
        <dbReference type="ARBA" id="ARBA00022958"/>
    </source>
</evidence>
<evidence type="ECO:0000256" key="2">
    <source>
        <dbReference type="ARBA" id="ARBA00022448"/>
    </source>
</evidence>
<keyword evidence="7" id="KW-0851">Voltage-gated channel</keyword>
<feature type="transmembrane region" description="Helical" evidence="13">
    <location>
        <begin position="286"/>
        <end position="309"/>
    </location>
</feature>
<evidence type="ECO:0000256" key="1">
    <source>
        <dbReference type="ARBA" id="ARBA00004651"/>
    </source>
</evidence>
<dbReference type="Gene3D" id="1.10.287.70">
    <property type="match status" value="1"/>
</dbReference>
<dbReference type="InterPro" id="IPR003968">
    <property type="entry name" value="K_chnl_volt-dep_Kv"/>
</dbReference>
<dbReference type="PRINTS" id="PR00169">
    <property type="entry name" value="KCHANNEL"/>
</dbReference>
<comment type="caution">
    <text evidence="15">The sequence shown here is derived from an EMBL/GenBank/DDBJ whole genome shotgun (WGS) entry which is preliminary data.</text>
</comment>
<gene>
    <name evidence="15" type="ORF">BpHYR1_031205</name>
</gene>
<keyword evidence="8" id="KW-0630">Potassium</keyword>
<evidence type="ECO:0000256" key="13">
    <source>
        <dbReference type="SAM" id="Phobius"/>
    </source>
</evidence>
<accession>A0A3M7Q987</accession>
<keyword evidence="2" id="KW-0813">Transport</keyword>